<organism evidence="2 3">
    <name type="scientific">Flavobacterium panici</name>
    <dbReference type="NCBI Taxonomy" id="2654843"/>
    <lineage>
        <taxon>Bacteria</taxon>
        <taxon>Pseudomonadati</taxon>
        <taxon>Bacteroidota</taxon>
        <taxon>Flavobacteriia</taxon>
        <taxon>Flavobacteriales</taxon>
        <taxon>Flavobacteriaceae</taxon>
        <taxon>Flavobacterium</taxon>
    </lineage>
</organism>
<proteinExistence type="predicted"/>
<protein>
    <recommendedName>
        <fullName evidence="1">Glycosyltransferase 2-like domain-containing protein</fullName>
    </recommendedName>
</protein>
<keyword evidence="3" id="KW-1185">Reference proteome</keyword>
<evidence type="ECO:0000313" key="2">
    <source>
        <dbReference type="EMBL" id="CAC9976389.1"/>
    </source>
</evidence>
<dbReference type="Proteomes" id="UP000533639">
    <property type="component" value="Unassembled WGS sequence"/>
</dbReference>
<dbReference type="SUPFAM" id="SSF53448">
    <property type="entry name" value="Nucleotide-diphospho-sugar transferases"/>
    <property type="match status" value="1"/>
</dbReference>
<dbReference type="AlphaFoldDB" id="A0A9N8J550"/>
<dbReference type="PANTHER" id="PTHR22916:SF3">
    <property type="entry name" value="UDP-GLCNAC:BETAGAL BETA-1,3-N-ACETYLGLUCOSAMINYLTRANSFERASE-LIKE PROTEIN 1"/>
    <property type="match status" value="1"/>
</dbReference>
<name>A0A9N8J550_9FLAO</name>
<dbReference type="CDD" id="cd00761">
    <property type="entry name" value="Glyco_tranf_GTA_type"/>
    <property type="match status" value="1"/>
</dbReference>
<evidence type="ECO:0000313" key="3">
    <source>
        <dbReference type="Proteomes" id="UP000533639"/>
    </source>
</evidence>
<dbReference type="InterPro" id="IPR029044">
    <property type="entry name" value="Nucleotide-diphossugar_trans"/>
</dbReference>
<dbReference type="InterPro" id="IPR001173">
    <property type="entry name" value="Glyco_trans_2-like"/>
</dbReference>
<sequence length="315" mass="37548">MNPPLISIIIPVYNRESLIKETLDSILVQTYKNWECIIVDDGSDDNTENIISEYIKRDNRFQFYKRPETMIKGANSCRNYGFSLSNGEWVKWLDSDDLMYIDSMDIESKLMKGYSNVILSPLVLYDFDQKKEIKKSNIFSADLIHDYFIAKVALYVSGPLWERKFLNKQEYLFDENISNVDDWDFNMRMLYKKPIIRYNEKPTILYRLHNDSLSQEIKKGNKKEIISVLNALEKHLKLIRINKITPYKPLLGYAVKYYKTEIYNSLRSNKDYSFYIYSRLAKIHFLNFYNFRELIKVSLGFLVYKVCNKGYVFFK</sequence>
<comment type="caution">
    <text evidence="2">The sequence shown here is derived from an EMBL/GenBank/DDBJ whole genome shotgun (WGS) entry which is preliminary data.</text>
</comment>
<accession>A0A9N8J550</accession>
<dbReference type="PANTHER" id="PTHR22916">
    <property type="entry name" value="GLYCOSYLTRANSFERASE"/>
    <property type="match status" value="1"/>
</dbReference>
<dbReference type="EMBL" id="CAIJDE010000062">
    <property type="protein sequence ID" value="CAC9976389.1"/>
    <property type="molecule type" value="Genomic_DNA"/>
</dbReference>
<dbReference type="GO" id="GO:0016758">
    <property type="term" value="F:hexosyltransferase activity"/>
    <property type="evidence" value="ECO:0007669"/>
    <property type="project" value="UniProtKB-ARBA"/>
</dbReference>
<dbReference type="RefSeq" id="WP_180860901.1">
    <property type="nucleotide sequence ID" value="NZ_CAIJDE010000062.1"/>
</dbReference>
<reference evidence="2 3" key="1">
    <citation type="submission" date="2020-06" db="EMBL/GenBank/DDBJ databases">
        <authorList>
            <person name="Criscuolo A."/>
        </authorList>
    </citation>
    <scope>NUCLEOTIDE SEQUENCE [LARGE SCALE GENOMIC DNA]</scope>
    <source>
        <strain evidence="2">PXU-55</strain>
    </source>
</reference>
<dbReference type="Gene3D" id="3.90.550.10">
    <property type="entry name" value="Spore Coat Polysaccharide Biosynthesis Protein SpsA, Chain A"/>
    <property type="match status" value="1"/>
</dbReference>
<evidence type="ECO:0000259" key="1">
    <source>
        <dbReference type="Pfam" id="PF00535"/>
    </source>
</evidence>
<feature type="domain" description="Glycosyltransferase 2-like" evidence="1">
    <location>
        <begin position="7"/>
        <end position="113"/>
    </location>
</feature>
<dbReference type="Pfam" id="PF00535">
    <property type="entry name" value="Glycos_transf_2"/>
    <property type="match status" value="1"/>
</dbReference>
<gene>
    <name evidence="2" type="ORF">FLAPXU55_04115</name>
</gene>